<organism evidence="1 2">
    <name type="scientific">Mycobacterium phage SWU2</name>
    <dbReference type="NCBI Taxonomy" id="2077150"/>
    <lineage>
        <taxon>Viruses</taxon>
        <taxon>Duplodnaviria</taxon>
        <taxon>Heunggongvirae</taxon>
        <taxon>Uroviricota</taxon>
        <taxon>Caudoviricetes</taxon>
        <taxon>Timshelvirus</taxon>
        <taxon>Timshelvirus SWU2</taxon>
    </lineage>
</organism>
<sequence>MGRLGEERPRVEIEAHSSSLPYGVKLLEYCGRLNPLSRCAAPLLPQRLLAQDGES</sequence>
<proteinExistence type="predicted"/>
<name>A0A2K9VI11_9CAUD</name>
<dbReference type="Proteomes" id="UP000240744">
    <property type="component" value="Segment"/>
</dbReference>
<dbReference type="EMBL" id="MG793454">
    <property type="protein sequence ID" value="AUV61970.1"/>
    <property type="molecule type" value="Genomic_DNA"/>
</dbReference>
<protein>
    <submittedName>
        <fullName evidence="1">Uncharacterized protein</fullName>
    </submittedName>
</protein>
<accession>A0A2K9VI11</accession>
<evidence type="ECO:0000313" key="1">
    <source>
        <dbReference type="EMBL" id="AUV61970.1"/>
    </source>
</evidence>
<reference evidence="1" key="1">
    <citation type="submission" date="2018-04" db="EMBL/GenBank/DDBJ databases">
        <title>Biology of a Novel Mycobacteriophage, SWU2, Isolated from Chinese Soil.</title>
        <authorList>
            <person name="Li C."/>
            <person name="Gu Y."/>
        </authorList>
    </citation>
    <scope>NUCLEOTIDE SEQUENCE</scope>
</reference>
<keyword evidence="2" id="KW-1185">Reference proteome</keyword>
<gene>
    <name evidence="1" type="ORF">JX_gp11</name>
</gene>
<evidence type="ECO:0000313" key="2">
    <source>
        <dbReference type="Proteomes" id="UP000240744"/>
    </source>
</evidence>